<dbReference type="AlphaFoldDB" id="A0A5M6IEF0"/>
<gene>
    <name evidence="4" type="ORF">F1188_04610</name>
</gene>
<dbReference type="InterPro" id="IPR000073">
    <property type="entry name" value="AB_hydrolase_1"/>
</dbReference>
<keyword evidence="5" id="KW-1185">Reference proteome</keyword>
<dbReference type="SUPFAM" id="SSF53474">
    <property type="entry name" value="alpha/beta-Hydrolases"/>
    <property type="match status" value="1"/>
</dbReference>
<accession>A0A5M6IEF0</accession>
<dbReference type="InterPro" id="IPR029058">
    <property type="entry name" value="AB_hydrolase_fold"/>
</dbReference>
<comment type="caution">
    <text evidence="4">The sequence shown here is derived from an EMBL/GenBank/DDBJ whole genome shotgun (WGS) entry which is preliminary data.</text>
</comment>
<dbReference type="Proteomes" id="UP000324065">
    <property type="component" value="Unassembled WGS sequence"/>
</dbReference>
<comment type="similarity">
    <text evidence="1">Belongs to the peptidase S33 family.</text>
</comment>
<dbReference type="RefSeq" id="WP_150061225.1">
    <property type="nucleotide sequence ID" value="NZ_JACHII010000005.1"/>
</dbReference>
<name>A0A5M6IEF0_9PROT</name>
<evidence type="ECO:0000313" key="5">
    <source>
        <dbReference type="Proteomes" id="UP000324065"/>
    </source>
</evidence>
<dbReference type="GO" id="GO:0006508">
    <property type="term" value="P:proteolysis"/>
    <property type="evidence" value="ECO:0007669"/>
    <property type="project" value="InterPro"/>
</dbReference>
<evidence type="ECO:0000256" key="1">
    <source>
        <dbReference type="ARBA" id="ARBA00010088"/>
    </source>
</evidence>
<feature type="domain" description="AB hydrolase-1" evidence="3">
    <location>
        <begin position="35"/>
        <end position="187"/>
    </location>
</feature>
<dbReference type="Pfam" id="PF00561">
    <property type="entry name" value="Abhydrolase_1"/>
    <property type="match status" value="1"/>
</dbReference>
<dbReference type="InterPro" id="IPR002410">
    <property type="entry name" value="Peptidase_S33"/>
</dbReference>
<evidence type="ECO:0000259" key="3">
    <source>
        <dbReference type="Pfam" id="PF00561"/>
    </source>
</evidence>
<proteinExistence type="inferred from homology"/>
<dbReference type="Gene3D" id="3.40.50.1820">
    <property type="entry name" value="alpha/beta hydrolase"/>
    <property type="match status" value="1"/>
</dbReference>
<dbReference type="GO" id="GO:0008233">
    <property type="term" value="F:peptidase activity"/>
    <property type="evidence" value="ECO:0007669"/>
    <property type="project" value="InterPro"/>
</dbReference>
<dbReference type="PANTHER" id="PTHR43689:SF8">
    <property type="entry name" value="ALPHA_BETA-HYDROLASES SUPERFAMILY PROTEIN"/>
    <property type="match status" value="1"/>
</dbReference>
<sequence length="276" mass="29521">MRDPSFVVEDTAVAVDGRRLSVRRVTPSTVAPGAPTLVFLHEGLGSIGLWKDVPEALCRATGLPAVVYDRLGHGGSDPLRAWPRPVGYLEHEAEHVLPRVLDALGLDRIVLVGHSDGGSIALLYAALRPAGLLGAVTEAAHVFVEPVTLAGIRAARTAFLRGDLRAKLARWHGRNTEGVFWGWNATWLTAPFPGWCMTDRLPSIRCPLLVIQGEADEYGTIAQVEAIVVGVCGPVTPFMVPDCGHVPHHQARAPVLAAMADTVGRWTGTADARRAP</sequence>
<protein>
    <submittedName>
        <fullName evidence="4">Alpha/beta hydrolase</fullName>
    </submittedName>
</protein>
<dbReference type="PANTHER" id="PTHR43689">
    <property type="entry name" value="HYDROLASE"/>
    <property type="match status" value="1"/>
</dbReference>
<evidence type="ECO:0000313" key="4">
    <source>
        <dbReference type="EMBL" id="KAA5606624.1"/>
    </source>
</evidence>
<keyword evidence="2 4" id="KW-0378">Hydrolase</keyword>
<dbReference type="EMBL" id="VWPJ01000003">
    <property type="protein sequence ID" value="KAA5606624.1"/>
    <property type="molecule type" value="Genomic_DNA"/>
</dbReference>
<dbReference type="PRINTS" id="PR00793">
    <property type="entry name" value="PROAMNOPTASE"/>
</dbReference>
<reference evidence="4 5" key="1">
    <citation type="submission" date="2019-09" db="EMBL/GenBank/DDBJ databases">
        <title>Genome sequence of Roseospira marina, one of the more divergent members of the non-sulfur purple photosynthetic bacterial family, the Rhodospirillaceae.</title>
        <authorList>
            <person name="Meyer T."/>
            <person name="Kyndt J."/>
        </authorList>
    </citation>
    <scope>NUCLEOTIDE SEQUENCE [LARGE SCALE GENOMIC DNA]</scope>
    <source>
        <strain evidence="4 5">DSM 15113</strain>
    </source>
</reference>
<dbReference type="OrthoDB" id="9779853at2"/>
<organism evidence="4 5">
    <name type="scientific">Roseospira marina</name>
    <dbReference type="NCBI Taxonomy" id="140057"/>
    <lineage>
        <taxon>Bacteria</taxon>
        <taxon>Pseudomonadati</taxon>
        <taxon>Pseudomonadota</taxon>
        <taxon>Alphaproteobacteria</taxon>
        <taxon>Rhodospirillales</taxon>
        <taxon>Rhodospirillaceae</taxon>
        <taxon>Roseospira</taxon>
    </lineage>
</organism>
<evidence type="ECO:0000256" key="2">
    <source>
        <dbReference type="ARBA" id="ARBA00022801"/>
    </source>
</evidence>